<dbReference type="CDD" id="cd00009">
    <property type="entry name" value="AAA"/>
    <property type="match status" value="1"/>
</dbReference>
<feature type="region of interest" description="Disordered" evidence="1">
    <location>
        <begin position="183"/>
        <end position="215"/>
    </location>
</feature>
<dbReference type="SUPFAM" id="SSF52540">
    <property type="entry name" value="P-loop containing nucleoside triphosphate hydrolases"/>
    <property type="match status" value="1"/>
</dbReference>
<feature type="domain" description="ChlI/MoxR AAA lid" evidence="3">
    <location>
        <begin position="456"/>
        <end position="527"/>
    </location>
</feature>
<dbReference type="PANTHER" id="PTHR42759:SF5">
    <property type="entry name" value="METHANOL DEHYDROGENASE REGULATOR"/>
    <property type="match status" value="1"/>
</dbReference>
<organism evidence="4 5">
    <name type="scientific">Homoserinibacter gongjuensis</name>
    <dbReference type="NCBI Taxonomy" id="1162968"/>
    <lineage>
        <taxon>Bacteria</taxon>
        <taxon>Bacillati</taxon>
        <taxon>Actinomycetota</taxon>
        <taxon>Actinomycetes</taxon>
        <taxon>Micrococcales</taxon>
        <taxon>Microbacteriaceae</taxon>
        <taxon>Homoserinibacter</taxon>
    </lineage>
</organism>
<dbReference type="InterPro" id="IPR011703">
    <property type="entry name" value="ATPase_AAA-3"/>
</dbReference>
<proteinExistence type="predicted"/>
<gene>
    <name evidence="4" type="ORF">GCM10025869_22570</name>
</gene>
<dbReference type="Pfam" id="PF17863">
    <property type="entry name" value="AAA_lid_2"/>
    <property type="match status" value="1"/>
</dbReference>
<feature type="compositionally biased region" description="Basic and acidic residues" evidence="1">
    <location>
        <begin position="197"/>
        <end position="215"/>
    </location>
</feature>
<dbReference type="InterPro" id="IPR013783">
    <property type="entry name" value="Ig-like_fold"/>
</dbReference>
<sequence length="540" mass="56792">MSATVNSAYAPNGRITWSWGAVTASPGGSANISYRVSTNGGSNWTNVGTDLSYSRSGLGAGSHSLVVQAVNKSGAGPSSAASSATIQPQPRNPSVEIVGTSSTTYTCSNGNYACKKIAVHFTDTGGTYNVAIQVEGGGTSNTTSMPGSGTHLTQSFQASTGASRCASWRAAAATARCTRAGTARASGTASATTVRSTEPRREHRYDHDPGDNEEKLRNMPVTQEQATWFADAFQKLIANVDKAIVGKDQVIKLVLTALVSDGHVLLEDFPGTGKTVLAKSLANTLDGSTSRIQFTPDLLPSDVTGVQIYDQSKGRFQFHPGPIFASIVLADEINRASPKTQSALLEVMEEGIVTVDGEGHAVGAPFLVIATQNPVEQAGTYKLPEAQLDRFLIKTSLGYPDAKTAVGLLMDSSTRARASLVSPIIKPESIVAMSALASEVHVDEAVMQYLSDIVDATRSHRDVALGVSMRGAMALARAVKTWAIAAGRTYVIPDDVRELAVPVLAHRLVIDPESDFAGVKAEDVVSRILLDIEPPAYRAA</sequence>
<feature type="compositionally biased region" description="Low complexity" evidence="1">
    <location>
        <begin position="183"/>
        <end position="196"/>
    </location>
</feature>
<dbReference type="Gene3D" id="2.60.40.10">
    <property type="entry name" value="Immunoglobulins"/>
    <property type="match status" value="1"/>
</dbReference>
<dbReference type="Gene3D" id="3.40.50.300">
    <property type="entry name" value="P-loop containing nucleotide triphosphate hydrolases"/>
    <property type="match status" value="1"/>
</dbReference>
<dbReference type="InterPro" id="IPR036116">
    <property type="entry name" value="FN3_sf"/>
</dbReference>
<dbReference type="PANTHER" id="PTHR42759">
    <property type="entry name" value="MOXR FAMILY PROTEIN"/>
    <property type="match status" value="1"/>
</dbReference>
<evidence type="ECO:0008006" key="6">
    <source>
        <dbReference type="Google" id="ProtNLM"/>
    </source>
</evidence>
<dbReference type="InterPro" id="IPR027417">
    <property type="entry name" value="P-loop_NTPase"/>
</dbReference>
<dbReference type="Proteomes" id="UP001157069">
    <property type="component" value="Unassembled WGS sequence"/>
</dbReference>
<comment type="caution">
    <text evidence="4">The sequence shown here is derived from an EMBL/GenBank/DDBJ whole genome shotgun (WGS) entry which is preliminary data.</text>
</comment>
<name>A0ABQ6JWG5_9MICO</name>
<dbReference type="EMBL" id="BSVA01000001">
    <property type="protein sequence ID" value="GMA91728.1"/>
    <property type="molecule type" value="Genomic_DNA"/>
</dbReference>
<evidence type="ECO:0000313" key="5">
    <source>
        <dbReference type="Proteomes" id="UP001157069"/>
    </source>
</evidence>
<evidence type="ECO:0000313" key="4">
    <source>
        <dbReference type="EMBL" id="GMA91728.1"/>
    </source>
</evidence>
<feature type="domain" description="ATPase AAA-3" evidence="2">
    <location>
        <begin position="263"/>
        <end position="393"/>
    </location>
</feature>
<reference evidence="5" key="1">
    <citation type="journal article" date="2019" name="Int. J. Syst. Evol. Microbiol.">
        <title>The Global Catalogue of Microorganisms (GCM) 10K type strain sequencing project: providing services to taxonomists for standard genome sequencing and annotation.</title>
        <authorList>
            <consortium name="The Broad Institute Genomics Platform"/>
            <consortium name="The Broad Institute Genome Sequencing Center for Infectious Disease"/>
            <person name="Wu L."/>
            <person name="Ma J."/>
        </authorList>
    </citation>
    <scope>NUCLEOTIDE SEQUENCE [LARGE SCALE GENOMIC DNA]</scope>
    <source>
        <strain evidence="5">NBRC 108755</strain>
    </source>
</reference>
<keyword evidence="5" id="KW-1185">Reference proteome</keyword>
<dbReference type="Gene3D" id="1.10.8.80">
    <property type="entry name" value="Magnesium chelatase subunit I, C-Terminal domain"/>
    <property type="match status" value="1"/>
</dbReference>
<dbReference type="SUPFAM" id="SSF49265">
    <property type="entry name" value="Fibronectin type III"/>
    <property type="match status" value="1"/>
</dbReference>
<dbReference type="InterPro" id="IPR041628">
    <property type="entry name" value="ChlI/MoxR_AAA_lid"/>
</dbReference>
<accession>A0ABQ6JWG5</accession>
<evidence type="ECO:0000256" key="1">
    <source>
        <dbReference type="SAM" id="MobiDB-lite"/>
    </source>
</evidence>
<dbReference type="InterPro" id="IPR050764">
    <property type="entry name" value="CbbQ/NirQ/NorQ/GpvN"/>
</dbReference>
<dbReference type="Pfam" id="PF07726">
    <property type="entry name" value="AAA_3"/>
    <property type="match status" value="1"/>
</dbReference>
<evidence type="ECO:0000259" key="2">
    <source>
        <dbReference type="Pfam" id="PF07726"/>
    </source>
</evidence>
<protein>
    <recommendedName>
        <fullName evidence="6">MoxR-like ATPase</fullName>
    </recommendedName>
</protein>
<evidence type="ECO:0000259" key="3">
    <source>
        <dbReference type="Pfam" id="PF17863"/>
    </source>
</evidence>